<keyword evidence="3" id="KW-1185">Reference proteome</keyword>
<gene>
    <name evidence="2" type="ORF">BDW59DRAFT_158764</name>
</gene>
<proteinExistence type="predicted"/>
<comment type="caution">
    <text evidence="2">The sequence shown here is derived from an EMBL/GenBank/DDBJ whole genome shotgun (WGS) entry which is preliminary data.</text>
</comment>
<evidence type="ECO:0000313" key="3">
    <source>
        <dbReference type="Proteomes" id="UP001610335"/>
    </source>
</evidence>
<dbReference type="EMBL" id="JBFXLS010000014">
    <property type="protein sequence ID" value="KAL2830009.1"/>
    <property type="molecule type" value="Genomic_DNA"/>
</dbReference>
<reference evidence="2 3" key="1">
    <citation type="submission" date="2024-07" db="EMBL/GenBank/DDBJ databases">
        <title>Section-level genome sequencing and comparative genomics of Aspergillus sections Usti and Cavernicolus.</title>
        <authorList>
            <consortium name="Lawrence Berkeley National Laboratory"/>
            <person name="Nybo J.L."/>
            <person name="Vesth T.C."/>
            <person name="Theobald S."/>
            <person name="Frisvad J.C."/>
            <person name="Larsen T.O."/>
            <person name="Kjaerboelling I."/>
            <person name="Rothschild-Mancinelli K."/>
            <person name="Lyhne E.K."/>
            <person name="Kogle M.E."/>
            <person name="Barry K."/>
            <person name="Clum A."/>
            <person name="Na H."/>
            <person name="Ledsgaard L."/>
            <person name="Lin J."/>
            <person name="Lipzen A."/>
            <person name="Kuo A."/>
            <person name="Riley R."/>
            <person name="Mondo S."/>
            <person name="LaButti K."/>
            <person name="Haridas S."/>
            <person name="Pangalinan J."/>
            <person name="Salamov A.A."/>
            <person name="Simmons B.A."/>
            <person name="Magnuson J.K."/>
            <person name="Chen J."/>
            <person name="Drula E."/>
            <person name="Henrissat B."/>
            <person name="Wiebenga A."/>
            <person name="Lubbers R.J."/>
            <person name="Gomes A.C."/>
            <person name="Makela M.R."/>
            <person name="Stajich J."/>
            <person name="Grigoriev I.V."/>
            <person name="Mortensen U.H."/>
            <person name="De vries R.P."/>
            <person name="Baker S.E."/>
            <person name="Andersen M.R."/>
        </authorList>
    </citation>
    <scope>NUCLEOTIDE SEQUENCE [LARGE SCALE GENOMIC DNA]</scope>
    <source>
        <strain evidence="2 3">CBS 600.67</strain>
    </source>
</reference>
<organism evidence="2 3">
    <name type="scientific">Aspergillus cavernicola</name>
    <dbReference type="NCBI Taxonomy" id="176166"/>
    <lineage>
        <taxon>Eukaryota</taxon>
        <taxon>Fungi</taxon>
        <taxon>Dikarya</taxon>
        <taxon>Ascomycota</taxon>
        <taxon>Pezizomycotina</taxon>
        <taxon>Eurotiomycetes</taxon>
        <taxon>Eurotiomycetidae</taxon>
        <taxon>Eurotiales</taxon>
        <taxon>Aspergillaceae</taxon>
        <taxon>Aspergillus</taxon>
        <taxon>Aspergillus subgen. Nidulantes</taxon>
    </lineage>
</organism>
<dbReference type="Proteomes" id="UP001610335">
    <property type="component" value="Unassembled WGS sequence"/>
</dbReference>
<accession>A0ABR4IRY2</accession>
<evidence type="ECO:0000256" key="1">
    <source>
        <dbReference type="SAM" id="MobiDB-lite"/>
    </source>
</evidence>
<feature type="region of interest" description="Disordered" evidence="1">
    <location>
        <begin position="195"/>
        <end position="214"/>
    </location>
</feature>
<name>A0ABR4IRY2_9EURO</name>
<sequence>MECIPSPSPEQLALALAIVKSKPAGLDIREYILQTRQFVKASREAEISHSPDKFFDSVSFWKQAYEKSEAEQTKLLDRVYELEQRNEALMTKVRVREDTLLGEMAQGPLKRKATMSQTARKRAKTQLSPPLITSVANIQAFNDDALRPLDSLNESTGPFMRQFYTLQMALQKRSSNTSIVQGAITLCKTSADGVTGTLPQKPSNAKKSRSSKAALIRPQPPNLESVLHSVEATGILLFQALKRLSENVNLVQEANLLIYHIECLYEAIMNSLEQHCKIQSSQEAVTSRPITRSAAQKQVEAPKQLTSLLHRMITLLDLTCPGHRSVLEGFLYLLLSRIGKFLCLFVFQDLQLRPDLRIVQSQLSMPAGIVDVELNDKLLSAAQVEARYLIWLLERALPILDTPSVLDPAVSKDQPEPSQFISSIKARLQSTLIQAVFGANEDFGRNLKRAIQPDDLDLDRLSKTHQISKLSVSDWYIQEVWRLLGWEVLMKSKDL</sequence>
<evidence type="ECO:0000313" key="2">
    <source>
        <dbReference type="EMBL" id="KAL2830009.1"/>
    </source>
</evidence>
<protein>
    <submittedName>
        <fullName evidence="2">Uncharacterized protein</fullName>
    </submittedName>
</protein>